<evidence type="ECO:0000313" key="3">
    <source>
        <dbReference type="Proteomes" id="UP000027265"/>
    </source>
</evidence>
<dbReference type="AlphaFoldDB" id="A0A067PKW2"/>
<reference evidence="3" key="1">
    <citation type="journal article" date="2014" name="Proc. Natl. Acad. Sci. U.S.A.">
        <title>Extensive sampling of basidiomycete genomes demonstrates inadequacy of the white-rot/brown-rot paradigm for wood decay fungi.</title>
        <authorList>
            <person name="Riley R."/>
            <person name="Salamov A.A."/>
            <person name="Brown D.W."/>
            <person name="Nagy L.G."/>
            <person name="Floudas D."/>
            <person name="Held B.W."/>
            <person name="Levasseur A."/>
            <person name="Lombard V."/>
            <person name="Morin E."/>
            <person name="Otillar R."/>
            <person name="Lindquist E.A."/>
            <person name="Sun H."/>
            <person name="LaButti K.M."/>
            <person name="Schmutz J."/>
            <person name="Jabbour D."/>
            <person name="Luo H."/>
            <person name="Baker S.E."/>
            <person name="Pisabarro A.G."/>
            <person name="Walton J.D."/>
            <person name="Blanchette R.A."/>
            <person name="Henrissat B."/>
            <person name="Martin F."/>
            <person name="Cullen D."/>
            <person name="Hibbett D.S."/>
            <person name="Grigoriev I.V."/>
        </authorList>
    </citation>
    <scope>NUCLEOTIDE SEQUENCE [LARGE SCALE GENOMIC DNA]</scope>
    <source>
        <strain evidence="3">MUCL 33604</strain>
    </source>
</reference>
<dbReference type="Proteomes" id="UP000027265">
    <property type="component" value="Unassembled WGS sequence"/>
</dbReference>
<sequence length="69" mass="7663">MPMVDISKTTFSPKRSKQPEKIPSVSKLLPSDTSSLKQEVILSSSRKNTLTLPVLFENPTNLTVISGYR</sequence>
<dbReference type="HOGENOM" id="CLU_2776267_0_0_1"/>
<organism evidence="2 3">
    <name type="scientific">Jaapia argillacea MUCL 33604</name>
    <dbReference type="NCBI Taxonomy" id="933084"/>
    <lineage>
        <taxon>Eukaryota</taxon>
        <taxon>Fungi</taxon>
        <taxon>Dikarya</taxon>
        <taxon>Basidiomycota</taxon>
        <taxon>Agaricomycotina</taxon>
        <taxon>Agaricomycetes</taxon>
        <taxon>Agaricomycetidae</taxon>
        <taxon>Jaapiales</taxon>
        <taxon>Jaapiaceae</taxon>
        <taxon>Jaapia</taxon>
    </lineage>
</organism>
<name>A0A067PKW2_9AGAM</name>
<dbReference type="InParanoid" id="A0A067PKW2"/>
<feature type="region of interest" description="Disordered" evidence="1">
    <location>
        <begin position="1"/>
        <end position="30"/>
    </location>
</feature>
<accession>A0A067PKW2</accession>
<dbReference type="EMBL" id="KL197725">
    <property type="protein sequence ID" value="KDQ55533.1"/>
    <property type="molecule type" value="Genomic_DNA"/>
</dbReference>
<keyword evidence="3" id="KW-1185">Reference proteome</keyword>
<evidence type="ECO:0000256" key="1">
    <source>
        <dbReference type="SAM" id="MobiDB-lite"/>
    </source>
</evidence>
<protein>
    <submittedName>
        <fullName evidence="2">Uncharacterized protein</fullName>
    </submittedName>
</protein>
<evidence type="ECO:0000313" key="2">
    <source>
        <dbReference type="EMBL" id="KDQ55533.1"/>
    </source>
</evidence>
<proteinExistence type="predicted"/>
<gene>
    <name evidence="2" type="ORF">JAAARDRAFT_339126</name>
</gene>